<evidence type="ECO:0000259" key="12">
    <source>
        <dbReference type="PROSITE" id="PS51371"/>
    </source>
</evidence>
<dbReference type="InterPro" id="IPR005857">
    <property type="entry name" value="Cysta_beta_synth"/>
</dbReference>
<evidence type="ECO:0000256" key="1">
    <source>
        <dbReference type="ARBA" id="ARBA00001933"/>
    </source>
</evidence>
<dbReference type="GO" id="GO:0006535">
    <property type="term" value="P:cysteine biosynthetic process from serine"/>
    <property type="evidence" value="ECO:0007669"/>
    <property type="project" value="UniProtKB-UniRule"/>
</dbReference>
<sequence length="514" mass="55428">MTAATSSTDPRHRIYDTVLEHIGNTPMIRLNRIAKAAGLQCELVAKCEFYNAGGSVKDRIAKRMVEMAEKEGRLVPGRSTIIEPTSGNTGIGLALTAAVKGYRTIITLPEKMSKEKVDVLKALGAEIIRTPTEAAWDAPDSHIGVARRLEKEIPDALIPDQYSNVNNPMAHYEGTAEEIIAQCDGKIDMFVAGAGTGGTVAGVGRKLKEKIPGVEIVAADPKGSILALPASLNAGGVHGYQVEGIGYDFVPEVLNRDYIDRWIKTDDAEAFVMARRLIREEGLLCGGSSGTAVVAAIEAARDLKPGQRCVVLLPDSVRNYMTKFLSEEWMLAHHFIEPPTDSPPPPLATGKASNKQHEHMKLRWGAAKVRDLQLAKAVAISADATVEDAIGLMQQNGYDQLPVYEASADGKRRLVGQVTLGNVMSHVASGRAQLADPVAKPMFHFKTTESGTKFKPITPETPLEDLQDFFNAHSSAVVTSAVTGNEEPEILHVVTKIDLMGYLIKINKKPGSLA</sequence>
<dbReference type="EMBL" id="ML014187">
    <property type="protein sequence ID" value="RKP01042.1"/>
    <property type="molecule type" value="Genomic_DNA"/>
</dbReference>
<evidence type="ECO:0000256" key="9">
    <source>
        <dbReference type="ARBA" id="ARBA00047490"/>
    </source>
</evidence>
<evidence type="ECO:0000256" key="7">
    <source>
        <dbReference type="ARBA" id="ARBA00023239"/>
    </source>
</evidence>
<dbReference type="GO" id="GO:0019343">
    <property type="term" value="P:cysteine biosynthetic process via cystathionine"/>
    <property type="evidence" value="ECO:0007669"/>
    <property type="project" value="UniProtKB-UniRule"/>
</dbReference>
<dbReference type="InterPro" id="IPR001926">
    <property type="entry name" value="TrpB-like_PALP"/>
</dbReference>
<comment type="cofactor">
    <cofactor evidence="1 11">
        <name>pyridoxal 5'-phosphate</name>
        <dbReference type="ChEBI" id="CHEBI:597326"/>
    </cofactor>
</comment>
<dbReference type="InterPro" id="IPR001216">
    <property type="entry name" value="P-phosphate_BS"/>
</dbReference>
<dbReference type="InterPro" id="IPR046342">
    <property type="entry name" value="CBS_dom_sf"/>
</dbReference>
<dbReference type="FunFam" id="3.40.50.1100:FF:000118">
    <property type="entry name" value="Related to CYS4-cystathionine beta-synthase"/>
    <property type="match status" value="1"/>
</dbReference>
<accession>A0A4P9X762</accession>
<dbReference type="InterPro" id="IPR000644">
    <property type="entry name" value="CBS_dom"/>
</dbReference>
<protein>
    <recommendedName>
        <fullName evidence="8 11">Cystathionine beta-synthase</fullName>
        <ecNumber evidence="4 11">4.2.1.22</ecNumber>
    </recommendedName>
</protein>
<keyword evidence="11" id="KW-0198">Cysteine biosynthesis</keyword>
<keyword evidence="14" id="KW-1185">Reference proteome</keyword>
<dbReference type="GO" id="GO:0005737">
    <property type="term" value="C:cytoplasm"/>
    <property type="evidence" value="ECO:0007669"/>
    <property type="project" value="InterPro"/>
</dbReference>
<feature type="domain" description="CBS" evidence="12">
    <location>
        <begin position="373"/>
        <end position="434"/>
    </location>
</feature>
<evidence type="ECO:0000256" key="4">
    <source>
        <dbReference type="ARBA" id="ARBA00012041"/>
    </source>
</evidence>
<dbReference type="SUPFAM" id="SSF53686">
    <property type="entry name" value="Tryptophan synthase beta subunit-like PLP-dependent enzymes"/>
    <property type="match status" value="1"/>
</dbReference>
<evidence type="ECO:0000256" key="5">
    <source>
        <dbReference type="ARBA" id="ARBA00022898"/>
    </source>
</evidence>
<dbReference type="Gene3D" id="3.40.50.1100">
    <property type="match status" value="2"/>
</dbReference>
<dbReference type="Pfam" id="PF00571">
    <property type="entry name" value="CBS"/>
    <property type="match status" value="1"/>
</dbReference>
<dbReference type="PANTHER" id="PTHR10314">
    <property type="entry name" value="CYSTATHIONINE BETA-SYNTHASE"/>
    <property type="match status" value="1"/>
</dbReference>
<dbReference type="OrthoDB" id="728at2759"/>
<evidence type="ECO:0000256" key="11">
    <source>
        <dbReference type="RuleBase" id="RU361204"/>
    </source>
</evidence>
<dbReference type="PROSITE" id="PS51371">
    <property type="entry name" value="CBS"/>
    <property type="match status" value="1"/>
</dbReference>
<keyword evidence="5 11" id="KW-0663">Pyridoxal phosphate</keyword>
<evidence type="ECO:0000256" key="6">
    <source>
        <dbReference type="ARBA" id="ARBA00023122"/>
    </source>
</evidence>
<proteinExistence type="inferred from homology"/>
<evidence type="ECO:0000313" key="14">
    <source>
        <dbReference type="Proteomes" id="UP000274922"/>
    </source>
</evidence>
<evidence type="ECO:0000256" key="2">
    <source>
        <dbReference type="ARBA" id="ARBA00005003"/>
    </source>
</evidence>
<dbReference type="PROSITE" id="PS00901">
    <property type="entry name" value="CYS_SYNTHASE"/>
    <property type="match status" value="1"/>
</dbReference>
<dbReference type="InterPro" id="IPR036052">
    <property type="entry name" value="TrpB-like_PALP_sf"/>
</dbReference>
<dbReference type="FunFam" id="3.40.50.1100:FF:000003">
    <property type="entry name" value="Cystathionine beta-synthase"/>
    <property type="match status" value="1"/>
</dbReference>
<evidence type="ECO:0000313" key="13">
    <source>
        <dbReference type="EMBL" id="RKP01042.1"/>
    </source>
</evidence>
<keyword evidence="11" id="KW-0028">Amino-acid biosynthesis</keyword>
<dbReference type="AlphaFoldDB" id="A0A4P9X762"/>
<reference evidence="14" key="1">
    <citation type="journal article" date="2018" name="Nat. Microbiol.">
        <title>Leveraging single-cell genomics to expand the fungal tree of life.</title>
        <authorList>
            <person name="Ahrendt S.R."/>
            <person name="Quandt C.A."/>
            <person name="Ciobanu D."/>
            <person name="Clum A."/>
            <person name="Salamov A."/>
            <person name="Andreopoulos B."/>
            <person name="Cheng J.F."/>
            <person name="Woyke T."/>
            <person name="Pelin A."/>
            <person name="Henrissat B."/>
            <person name="Reynolds N.K."/>
            <person name="Benny G.L."/>
            <person name="Smith M.E."/>
            <person name="James T.Y."/>
            <person name="Grigoriev I.V."/>
        </authorList>
    </citation>
    <scope>NUCLEOTIDE SEQUENCE [LARGE SCALE GENOMIC DNA]</scope>
    <source>
        <strain evidence="14">ATCC 52028</strain>
    </source>
</reference>
<dbReference type="GO" id="GO:0004122">
    <property type="term" value="F:cystathionine beta-synthase activity"/>
    <property type="evidence" value="ECO:0007669"/>
    <property type="project" value="UniProtKB-UniRule"/>
</dbReference>
<dbReference type="Proteomes" id="UP000274922">
    <property type="component" value="Unassembled WGS sequence"/>
</dbReference>
<dbReference type="EC" id="4.2.1.22" evidence="4 11"/>
<dbReference type="Gene3D" id="3.10.580.10">
    <property type="entry name" value="CBS-domain"/>
    <property type="match status" value="1"/>
</dbReference>
<dbReference type="InterPro" id="IPR050214">
    <property type="entry name" value="Cys_Synth/Cystath_Beta-Synth"/>
</dbReference>
<evidence type="ECO:0000256" key="10">
    <source>
        <dbReference type="PROSITE-ProRule" id="PRU00703"/>
    </source>
</evidence>
<dbReference type="SMART" id="SM00116">
    <property type="entry name" value="CBS"/>
    <property type="match status" value="1"/>
</dbReference>
<name>A0A4P9X762_9FUNG</name>
<dbReference type="SUPFAM" id="SSF54631">
    <property type="entry name" value="CBS-domain pair"/>
    <property type="match status" value="1"/>
</dbReference>
<keyword evidence="6 10" id="KW-0129">CBS domain</keyword>
<comment type="similarity">
    <text evidence="3 11">Belongs to the cysteine synthase/cystathionine beta-synthase family.</text>
</comment>
<dbReference type="STRING" id="1555241.A0A4P9X762"/>
<evidence type="ECO:0000256" key="8">
    <source>
        <dbReference type="ARBA" id="ARBA00026192"/>
    </source>
</evidence>
<comment type="pathway">
    <text evidence="2">Amino-acid biosynthesis; L-cysteine biosynthesis; L-cysteine from L-homocysteine and L-serine: step 1/2.</text>
</comment>
<organism evidence="13 14">
    <name type="scientific">Caulochytrium protostelioides</name>
    <dbReference type="NCBI Taxonomy" id="1555241"/>
    <lineage>
        <taxon>Eukaryota</taxon>
        <taxon>Fungi</taxon>
        <taxon>Fungi incertae sedis</taxon>
        <taxon>Chytridiomycota</taxon>
        <taxon>Chytridiomycota incertae sedis</taxon>
        <taxon>Chytridiomycetes</taxon>
        <taxon>Caulochytriales</taxon>
        <taxon>Caulochytriaceae</taxon>
        <taxon>Caulochytrium</taxon>
    </lineage>
</organism>
<dbReference type="UniPathway" id="UPA00136">
    <property type="reaction ID" value="UER00201"/>
</dbReference>
<comment type="catalytic activity">
    <reaction evidence="9 11">
        <text>L-homocysteine + L-serine = L,L-cystathionine + H2O</text>
        <dbReference type="Rhea" id="RHEA:10112"/>
        <dbReference type="ChEBI" id="CHEBI:15377"/>
        <dbReference type="ChEBI" id="CHEBI:33384"/>
        <dbReference type="ChEBI" id="CHEBI:58161"/>
        <dbReference type="ChEBI" id="CHEBI:58199"/>
        <dbReference type="EC" id="4.2.1.22"/>
    </reaction>
</comment>
<keyword evidence="7 11" id="KW-0456">Lyase</keyword>
<gene>
    <name evidence="13" type="ORF">CXG81DRAFT_12455</name>
</gene>
<dbReference type="CDD" id="cd01561">
    <property type="entry name" value="CBS_like"/>
    <property type="match status" value="1"/>
</dbReference>
<dbReference type="NCBIfam" id="TIGR01137">
    <property type="entry name" value="cysta_beta"/>
    <property type="match status" value="1"/>
</dbReference>
<dbReference type="Pfam" id="PF00291">
    <property type="entry name" value="PALP"/>
    <property type="match status" value="1"/>
</dbReference>
<evidence type="ECO:0000256" key="3">
    <source>
        <dbReference type="ARBA" id="ARBA00007103"/>
    </source>
</evidence>